<evidence type="ECO:0000259" key="2">
    <source>
        <dbReference type="PROSITE" id="PS50164"/>
    </source>
</evidence>
<dbReference type="InterPro" id="IPR050381">
    <property type="entry name" value="SLX1_endonuclease"/>
</dbReference>
<evidence type="ECO:0000313" key="3">
    <source>
        <dbReference type="EMBL" id="KAG2425228.1"/>
    </source>
</evidence>
<name>A0A835SDE0_9CHLO</name>
<protein>
    <recommendedName>
        <fullName evidence="2">GIY-YIG domain-containing protein</fullName>
    </recommendedName>
</protein>
<evidence type="ECO:0000313" key="4">
    <source>
        <dbReference type="Proteomes" id="UP000613740"/>
    </source>
</evidence>
<organism evidence="3 4">
    <name type="scientific">Chlamydomonas schloesseri</name>
    <dbReference type="NCBI Taxonomy" id="2026947"/>
    <lineage>
        <taxon>Eukaryota</taxon>
        <taxon>Viridiplantae</taxon>
        <taxon>Chlorophyta</taxon>
        <taxon>core chlorophytes</taxon>
        <taxon>Chlorophyceae</taxon>
        <taxon>CS clade</taxon>
        <taxon>Chlamydomonadales</taxon>
        <taxon>Chlamydomonadaceae</taxon>
        <taxon>Chlamydomonas</taxon>
    </lineage>
</organism>
<feature type="region of interest" description="Disordered" evidence="1">
    <location>
        <begin position="321"/>
        <end position="353"/>
    </location>
</feature>
<dbReference type="EMBL" id="JAEHOD010000117">
    <property type="protein sequence ID" value="KAG2425228.1"/>
    <property type="molecule type" value="Genomic_DNA"/>
</dbReference>
<accession>A0A835SDE0</accession>
<dbReference type="Gene3D" id="3.40.1440.10">
    <property type="entry name" value="GIY-YIG endonuclease"/>
    <property type="match status" value="1"/>
</dbReference>
<comment type="caution">
    <text evidence="3">The sequence shown here is derived from an EMBL/GenBank/DDBJ whole genome shotgun (WGS) entry which is preliminary data.</text>
</comment>
<sequence length="458" mass="46280">MPSGPRLWLGTRRGGPAVVLAIAGAGSARAPSGPCSTSRPYFNYILVSESTQRTYNGITNDLERRLRQHRGEAPGGAKSTRTAKDWSYLAVAGHPDWGTAAAAASFEVRLRYPTGSRPRPARFSGPEGRLRGLALVLQAAALQAAAEERAPAVTKATASAAAAATPAAVSSFPAVGPSAAKAEATGPCMPDTSSELLEEGGCAAAGASVAPAAARTRRRSSVAASASSHASPTAAAAAAATVAEPVQAQPSGLTSGHVQLHRAGAGEGLGNGAACSGSTRPEPAWSAWLWVHPLYRDCSAVSGCAEMQAAMAVTEALRRRGPVVGPGDEPGGRGGRASRRGSGKHGMAQEMGSGAVRDREVAVAVAAVGTLDKLASPFTTPFSYGAKWEVARWVLLHVTAVKTGTFKVGSTTVTVPASHVLGNGVFVAIHLGMGGLACDGTQQLPGSYQLTGGGPLVS</sequence>
<dbReference type="Proteomes" id="UP000613740">
    <property type="component" value="Unassembled WGS sequence"/>
</dbReference>
<reference evidence="3" key="1">
    <citation type="journal article" date="2020" name="bioRxiv">
        <title>Comparative genomics of Chlamydomonas.</title>
        <authorList>
            <person name="Craig R.J."/>
            <person name="Hasan A.R."/>
            <person name="Ness R.W."/>
            <person name="Keightley P.D."/>
        </authorList>
    </citation>
    <scope>NUCLEOTIDE SEQUENCE</scope>
    <source>
        <strain evidence="3">CCAP 11/173</strain>
    </source>
</reference>
<dbReference type="PROSITE" id="PS50164">
    <property type="entry name" value="GIY_YIG"/>
    <property type="match status" value="1"/>
</dbReference>
<gene>
    <name evidence="3" type="ORF">HYH02_015055</name>
</gene>
<proteinExistence type="predicted"/>
<dbReference type="PANTHER" id="PTHR20208:SF13">
    <property type="entry name" value="STRUCTURE-SPECIFIC ENDONUCLEASE SUBUNIT SLX1"/>
    <property type="match status" value="1"/>
</dbReference>
<feature type="domain" description="GIY-YIG" evidence="2">
    <location>
        <begin position="39"/>
        <end position="122"/>
    </location>
</feature>
<dbReference type="InterPro" id="IPR035901">
    <property type="entry name" value="GIY-YIG_endonuc_sf"/>
</dbReference>
<dbReference type="Pfam" id="PF01541">
    <property type="entry name" value="GIY-YIG"/>
    <property type="match status" value="1"/>
</dbReference>
<dbReference type="PANTHER" id="PTHR20208">
    <property type="entry name" value="STRUCTURE-SPECIFIC ENDONUCLEASE SUBUNIT SLX1"/>
    <property type="match status" value="1"/>
</dbReference>
<dbReference type="OrthoDB" id="24645at2759"/>
<keyword evidence="4" id="KW-1185">Reference proteome</keyword>
<dbReference type="AlphaFoldDB" id="A0A835SDE0"/>
<dbReference type="InterPro" id="IPR000305">
    <property type="entry name" value="GIY-YIG_endonuc"/>
</dbReference>
<evidence type="ECO:0000256" key="1">
    <source>
        <dbReference type="SAM" id="MobiDB-lite"/>
    </source>
</evidence>